<dbReference type="EMBL" id="CP080507">
    <property type="protein sequence ID" value="QYM79036.1"/>
    <property type="molecule type" value="Genomic_DNA"/>
</dbReference>
<accession>A0A8F9TU01</accession>
<dbReference type="CDD" id="cd05233">
    <property type="entry name" value="SDR_c"/>
    <property type="match status" value="1"/>
</dbReference>
<gene>
    <name evidence="2" type="ORF">K0B96_00025</name>
</gene>
<name>A0A8F9TU01_9BACT</name>
<dbReference type="PRINTS" id="PR00081">
    <property type="entry name" value="GDHRDH"/>
</dbReference>
<dbReference type="NCBIfam" id="NF004203">
    <property type="entry name" value="PRK05653.2-4"/>
    <property type="match status" value="1"/>
</dbReference>
<proteinExistence type="inferred from homology"/>
<dbReference type="PRINTS" id="PR00080">
    <property type="entry name" value="SDRFAMILY"/>
</dbReference>
<dbReference type="RefSeq" id="WP_220162353.1">
    <property type="nucleotide sequence ID" value="NZ_CP080507.1"/>
</dbReference>
<evidence type="ECO:0000313" key="3">
    <source>
        <dbReference type="Proteomes" id="UP000825051"/>
    </source>
</evidence>
<dbReference type="InterPro" id="IPR036291">
    <property type="entry name" value="NAD(P)-bd_dom_sf"/>
</dbReference>
<evidence type="ECO:0000256" key="1">
    <source>
        <dbReference type="ARBA" id="ARBA00006484"/>
    </source>
</evidence>
<dbReference type="AlphaFoldDB" id="A0A8F9TU01"/>
<dbReference type="FunFam" id="3.40.50.720:FF:000084">
    <property type="entry name" value="Short-chain dehydrogenase reductase"/>
    <property type="match status" value="1"/>
</dbReference>
<dbReference type="InterPro" id="IPR002347">
    <property type="entry name" value="SDR_fam"/>
</dbReference>
<organism evidence="2 3">
    <name type="scientific">Horticoccus luteus</name>
    <dbReference type="NCBI Taxonomy" id="2862869"/>
    <lineage>
        <taxon>Bacteria</taxon>
        <taxon>Pseudomonadati</taxon>
        <taxon>Verrucomicrobiota</taxon>
        <taxon>Opitutia</taxon>
        <taxon>Opitutales</taxon>
        <taxon>Opitutaceae</taxon>
        <taxon>Horticoccus</taxon>
    </lineage>
</organism>
<sequence length="265" mass="27938">MNIVRDSLTGKVALVTGAGSGIGKATALHFALAGARVGVLTHHAEEADAVGAEIRAAGGDALPLVADVSQPSQIERAVERIKTMWSRLDIVVANAGINGLWAPIEEISEKDWEQTTDVNLKGTFFTLKHAVPLLKRAGGAIVITSSVQGTRVFSNSGASVYASTKAAQVALGRMLALELAQFRIRVNTICPGSIRTHISQNTRQQDLEEIKQPVIYPKGHVPLTHGEAGQAAEVASLAWFLVSDASSHITGTEVFIDGAESLMTG</sequence>
<dbReference type="KEGG" id="ole:K0B96_00025"/>
<evidence type="ECO:0000313" key="2">
    <source>
        <dbReference type="EMBL" id="QYM79036.1"/>
    </source>
</evidence>
<keyword evidence="3" id="KW-1185">Reference proteome</keyword>
<dbReference type="PANTHER" id="PTHR42760">
    <property type="entry name" value="SHORT-CHAIN DEHYDROGENASES/REDUCTASES FAMILY MEMBER"/>
    <property type="match status" value="1"/>
</dbReference>
<dbReference type="Proteomes" id="UP000825051">
    <property type="component" value="Chromosome"/>
</dbReference>
<dbReference type="GO" id="GO:0016616">
    <property type="term" value="F:oxidoreductase activity, acting on the CH-OH group of donors, NAD or NADP as acceptor"/>
    <property type="evidence" value="ECO:0007669"/>
    <property type="project" value="TreeGrafter"/>
</dbReference>
<dbReference type="SUPFAM" id="SSF51735">
    <property type="entry name" value="NAD(P)-binding Rossmann-fold domains"/>
    <property type="match status" value="1"/>
</dbReference>
<dbReference type="Gene3D" id="3.40.50.720">
    <property type="entry name" value="NAD(P)-binding Rossmann-like Domain"/>
    <property type="match status" value="1"/>
</dbReference>
<protein>
    <submittedName>
        <fullName evidence="2">SDR family oxidoreductase</fullName>
    </submittedName>
</protein>
<comment type="similarity">
    <text evidence="1">Belongs to the short-chain dehydrogenases/reductases (SDR) family.</text>
</comment>
<dbReference type="Pfam" id="PF13561">
    <property type="entry name" value="adh_short_C2"/>
    <property type="match status" value="1"/>
</dbReference>
<reference evidence="2" key="1">
    <citation type="submission" date="2021-08" db="EMBL/GenBank/DDBJ databases">
        <title>Genome of a novel bacterium of the phylum Verrucomicrobia, Oleiharenicola sp. KSB-15.</title>
        <authorList>
            <person name="Chung J.-H."/>
            <person name="Ahn J.-H."/>
            <person name="Yoon Y."/>
            <person name="Kim D.-Y."/>
            <person name="An S.-H."/>
            <person name="Park I."/>
            <person name="Yeon J."/>
        </authorList>
    </citation>
    <scope>NUCLEOTIDE SEQUENCE</scope>
    <source>
        <strain evidence="2">KSB-15</strain>
    </source>
</reference>